<dbReference type="GO" id="GO:0016779">
    <property type="term" value="F:nucleotidyltransferase activity"/>
    <property type="evidence" value="ECO:0007669"/>
    <property type="project" value="UniProtKB-KW"/>
</dbReference>
<feature type="transmembrane region" description="Helical" evidence="1">
    <location>
        <begin position="107"/>
        <end position="124"/>
    </location>
</feature>
<keyword evidence="3" id="KW-1185">Reference proteome</keyword>
<dbReference type="OrthoDB" id="9797836at2"/>
<sequence>MRRYILPGSKDAIFAVGALLVLGLLLRNAASVILFLTLMLIFGGAPLVAFLLSCLIAYPASGQLGLIGVFGAVALMVLALEPLRALFLEEMKRIKERMGIFLYRRKLYRLLGLVFPLVIFPVFGLFSYRYVLVTMASISLGSELLRNYSFRFNEAFCRFFSKVSKEEESHFVTGTTMYLTAGALASFFPEPVGPLSLIIVTLGDAWAVMVGSKWGRRTIRGKKTLEGTAACFFACIFASFAFGSLEVFGGLSTVGLGVGAVISSLAELLTPGRYDNFIMTLAAAFGLWVGQLCS</sequence>
<dbReference type="PANTHER" id="PTHR31303">
    <property type="entry name" value="CTP-DEPENDENT DIACYLGLYCEROL KINASE 1"/>
    <property type="match status" value="1"/>
</dbReference>
<accession>G7V803</accession>
<dbReference type="GO" id="GO:0004143">
    <property type="term" value="F:ATP-dependent diacylglycerol kinase activity"/>
    <property type="evidence" value="ECO:0007669"/>
    <property type="project" value="InterPro"/>
</dbReference>
<dbReference type="InterPro" id="IPR037997">
    <property type="entry name" value="Dgk1-like"/>
</dbReference>
<proteinExistence type="predicted"/>
<keyword evidence="1" id="KW-0472">Membrane</keyword>
<feature type="transmembrane region" description="Helical" evidence="1">
    <location>
        <begin position="12"/>
        <end position="30"/>
    </location>
</feature>
<evidence type="ECO:0000313" key="2">
    <source>
        <dbReference type="EMBL" id="AER66239.1"/>
    </source>
</evidence>
<keyword evidence="1" id="KW-1133">Transmembrane helix</keyword>
<feature type="transmembrane region" description="Helical" evidence="1">
    <location>
        <begin position="224"/>
        <end position="242"/>
    </location>
</feature>
<dbReference type="eggNOG" id="COG0170">
    <property type="taxonomic scope" value="Bacteria"/>
</dbReference>
<keyword evidence="1" id="KW-0812">Transmembrane</keyword>
<dbReference type="KEGG" id="tli:Tlie_0504"/>
<feature type="transmembrane region" description="Helical" evidence="1">
    <location>
        <begin position="37"/>
        <end position="58"/>
    </location>
</feature>
<evidence type="ECO:0000313" key="3">
    <source>
        <dbReference type="Proteomes" id="UP000005868"/>
    </source>
</evidence>
<dbReference type="PANTHER" id="PTHR31303:SF1">
    <property type="entry name" value="CTP-DEPENDENT DIACYLGLYCEROL KINASE 1"/>
    <property type="match status" value="1"/>
</dbReference>
<keyword evidence="2" id="KW-0548">Nucleotidyltransferase</keyword>
<feature type="transmembrane region" description="Helical" evidence="1">
    <location>
        <begin position="64"/>
        <end position="87"/>
    </location>
</feature>
<name>G7V803_THELD</name>
<dbReference type="Proteomes" id="UP000005868">
    <property type="component" value="Chromosome"/>
</dbReference>
<organism evidence="2 3">
    <name type="scientific">Thermovirga lienii (strain ATCC BAA-1197 / DSM 17291 / Cas60314)</name>
    <dbReference type="NCBI Taxonomy" id="580340"/>
    <lineage>
        <taxon>Bacteria</taxon>
        <taxon>Thermotogati</taxon>
        <taxon>Synergistota</taxon>
        <taxon>Synergistia</taxon>
        <taxon>Synergistales</taxon>
        <taxon>Thermovirgaceae</taxon>
        <taxon>Thermovirga</taxon>
    </lineage>
</organism>
<dbReference type="STRING" id="580340.Tlie_0504"/>
<reference evidence="2 3" key="2">
    <citation type="journal article" date="2012" name="Stand. Genomic Sci.">
        <title>Genome sequence of the moderately thermophilic, amino-acid-degrading and sulfur-reducing bacterium Thermovirga lienii type strain (Cas60314(T)).</title>
        <authorList>
            <person name="Goker M."/>
            <person name="Saunders E."/>
            <person name="Lapidus A."/>
            <person name="Nolan M."/>
            <person name="Lucas S."/>
            <person name="Hammon N."/>
            <person name="Deshpande S."/>
            <person name="Cheng J.F."/>
            <person name="Han C."/>
            <person name="Tapia R."/>
            <person name="Goodwin L.A."/>
            <person name="Pitluck S."/>
            <person name="Liolios K."/>
            <person name="Mavromatis K."/>
            <person name="Pagani I."/>
            <person name="Ivanova N."/>
            <person name="Mikhailova N."/>
            <person name="Pati A."/>
            <person name="Chen A."/>
            <person name="Palaniappan K."/>
            <person name="Land M."/>
            <person name="Chang Y.J."/>
            <person name="Jeffries C.D."/>
            <person name="Brambilla E.M."/>
            <person name="Rohde M."/>
            <person name="Spring S."/>
            <person name="Detter J.C."/>
            <person name="Woyke T."/>
            <person name="Bristow J."/>
            <person name="Eisen J.A."/>
            <person name="Markowitz V."/>
            <person name="Hugenholtz P."/>
            <person name="Kyrpides N.C."/>
            <person name="Klenk H.P."/>
        </authorList>
    </citation>
    <scope>NUCLEOTIDE SEQUENCE [LARGE SCALE GENOMIC DNA]</scope>
    <source>
        <strain evidence="3">ATCC BAA-1197 / DSM 17291 / Cas60314</strain>
    </source>
</reference>
<feature type="transmembrane region" description="Helical" evidence="1">
    <location>
        <begin position="248"/>
        <end position="269"/>
    </location>
</feature>
<evidence type="ECO:0000256" key="1">
    <source>
        <dbReference type="SAM" id="Phobius"/>
    </source>
</evidence>
<dbReference type="AlphaFoldDB" id="G7V803"/>
<dbReference type="HOGENOM" id="CLU_946401_0_0_0"/>
<keyword evidence="2" id="KW-0808">Transferase</keyword>
<gene>
    <name evidence="2" type="ordered locus">Tlie_0504</name>
</gene>
<protein>
    <submittedName>
        <fullName evidence="2">Phosphatidate cytidylyltransferase</fullName>
    </submittedName>
</protein>
<reference evidence="3" key="1">
    <citation type="submission" date="2011-10" db="EMBL/GenBank/DDBJ databases">
        <title>The complete genome of chromosome of Thermovirga lienii DSM 17291.</title>
        <authorList>
            <consortium name="US DOE Joint Genome Institute (JGI-PGF)"/>
            <person name="Lucas S."/>
            <person name="Copeland A."/>
            <person name="Lapidus A."/>
            <person name="Glavina del Rio T."/>
            <person name="Dalin E."/>
            <person name="Tice H."/>
            <person name="Bruce D."/>
            <person name="Goodwin L."/>
            <person name="Pitluck S."/>
            <person name="Peters L."/>
            <person name="Mikhailova N."/>
            <person name="Saunders E."/>
            <person name="Kyrpides N."/>
            <person name="Mavromatis K."/>
            <person name="Ivanova N."/>
            <person name="Last F.I."/>
            <person name="Brettin T."/>
            <person name="Detter J.C."/>
            <person name="Han C."/>
            <person name="Larimer F."/>
            <person name="Land M."/>
            <person name="Hauser L."/>
            <person name="Markowitz V."/>
            <person name="Cheng J.-F."/>
            <person name="Hugenholtz P."/>
            <person name="Woyke T."/>
            <person name="Wu D."/>
            <person name="Spring S."/>
            <person name="Schroeder M."/>
            <person name="Brambilla E.-M."/>
            <person name="Klenk H.-P."/>
            <person name="Eisen J.A."/>
        </authorList>
    </citation>
    <scope>NUCLEOTIDE SEQUENCE [LARGE SCALE GENOMIC DNA]</scope>
    <source>
        <strain evidence="3">ATCC BAA-1197 / DSM 17291 / Cas60314</strain>
    </source>
</reference>
<dbReference type="EMBL" id="CP003096">
    <property type="protein sequence ID" value="AER66239.1"/>
    <property type="molecule type" value="Genomic_DNA"/>
</dbReference>